<evidence type="ECO:0000256" key="2">
    <source>
        <dbReference type="ARBA" id="ARBA00022692"/>
    </source>
</evidence>
<evidence type="ECO:0000256" key="5">
    <source>
        <dbReference type="SAM" id="MobiDB-lite"/>
    </source>
</evidence>
<evidence type="ECO:0000256" key="6">
    <source>
        <dbReference type="SAM" id="Phobius"/>
    </source>
</evidence>
<feature type="transmembrane region" description="Helical" evidence="6">
    <location>
        <begin position="98"/>
        <end position="118"/>
    </location>
</feature>
<evidence type="ECO:0000313" key="7">
    <source>
        <dbReference type="EMBL" id="RJE18924.1"/>
    </source>
</evidence>
<evidence type="ECO:0000256" key="3">
    <source>
        <dbReference type="ARBA" id="ARBA00022989"/>
    </source>
</evidence>
<proteinExistence type="predicted"/>
<dbReference type="GO" id="GO:0016020">
    <property type="term" value="C:membrane"/>
    <property type="evidence" value="ECO:0007669"/>
    <property type="project" value="UniProtKB-SubCell"/>
</dbReference>
<comment type="subcellular location">
    <subcellularLocation>
        <location evidence="1">Membrane</location>
        <topology evidence="1">Single-pass membrane protein</topology>
    </subcellularLocation>
</comment>
<gene>
    <name evidence="7" type="ORF">PHISCL_08742</name>
</gene>
<dbReference type="Proteomes" id="UP000266188">
    <property type="component" value="Unassembled WGS sequence"/>
</dbReference>
<protein>
    <recommendedName>
        <fullName evidence="9">Cytochrome oxidase c assembly-domain-containing protein</fullName>
    </recommendedName>
</protein>
<feature type="compositionally biased region" description="Polar residues" evidence="5">
    <location>
        <begin position="217"/>
        <end position="234"/>
    </location>
</feature>
<evidence type="ECO:0008006" key="9">
    <source>
        <dbReference type="Google" id="ProtNLM"/>
    </source>
</evidence>
<evidence type="ECO:0000313" key="8">
    <source>
        <dbReference type="Proteomes" id="UP000266188"/>
    </source>
</evidence>
<dbReference type="EMBL" id="MVGC01000473">
    <property type="protein sequence ID" value="RJE18924.1"/>
    <property type="molecule type" value="Genomic_DNA"/>
</dbReference>
<sequence>MSRSAADATRFTATGPYASAKPEYSSRVPYSMPSFMANSQQKKQPPQQTPGGRQETPKEKVERLRAQSRAARIARSTSATDRWIEFGRRFANKAHKTMVYALIATSGVCGVATVYSMISLTLYNRRQRALWLDRELEKLQQARLAYANDSATPEQLEILKNEKIGEIMKQKREEEKAQRPWGKVKRYLFGGLKEEDVQGPGQGAQGGTDRPGVLEAVNTNAAEDSSAVASTTHPPQQPGQLDVLADNAETVAKQSAKSWRSWFTGR</sequence>
<keyword evidence="8" id="KW-1185">Reference proteome</keyword>
<comment type="caution">
    <text evidence="7">The sequence shown here is derived from an EMBL/GenBank/DDBJ whole genome shotgun (WGS) entry which is preliminary data.</text>
</comment>
<reference evidence="8" key="1">
    <citation type="submission" date="2017-02" db="EMBL/GenBank/DDBJ databases">
        <authorList>
            <person name="Tafer H."/>
            <person name="Lopandic K."/>
        </authorList>
    </citation>
    <scope>NUCLEOTIDE SEQUENCE [LARGE SCALE GENOMIC DNA]</scope>
    <source>
        <strain evidence="8">CBS 366.77</strain>
    </source>
</reference>
<feature type="region of interest" description="Disordered" evidence="5">
    <location>
        <begin position="194"/>
        <end position="241"/>
    </location>
</feature>
<evidence type="ECO:0000256" key="1">
    <source>
        <dbReference type="ARBA" id="ARBA00004167"/>
    </source>
</evidence>
<dbReference type="AlphaFoldDB" id="A0A3A2ZHW8"/>
<name>A0A3A2ZHW8_9EURO</name>
<organism evidence="7 8">
    <name type="scientific">Aspergillus sclerotialis</name>
    <dbReference type="NCBI Taxonomy" id="2070753"/>
    <lineage>
        <taxon>Eukaryota</taxon>
        <taxon>Fungi</taxon>
        <taxon>Dikarya</taxon>
        <taxon>Ascomycota</taxon>
        <taxon>Pezizomycotina</taxon>
        <taxon>Eurotiomycetes</taxon>
        <taxon>Eurotiomycetidae</taxon>
        <taxon>Eurotiales</taxon>
        <taxon>Aspergillaceae</taxon>
        <taxon>Aspergillus</taxon>
        <taxon>Aspergillus subgen. Polypaecilum</taxon>
    </lineage>
</organism>
<keyword evidence="3 6" id="KW-1133">Transmembrane helix</keyword>
<dbReference type="Pfam" id="PF14880">
    <property type="entry name" value="COX14"/>
    <property type="match status" value="1"/>
</dbReference>
<dbReference type="InterPro" id="IPR029208">
    <property type="entry name" value="COX14"/>
</dbReference>
<feature type="region of interest" description="Disordered" evidence="5">
    <location>
        <begin position="1"/>
        <end position="61"/>
    </location>
</feature>
<evidence type="ECO:0000256" key="4">
    <source>
        <dbReference type="ARBA" id="ARBA00023136"/>
    </source>
</evidence>
<keyword evidence="2 6" id="KW-0812">Transmembrane</keyword>
<dbReference type="OrthoDB" id="4205486at2759"/>
<keyword evidence="4 6" id="KW-0472">Membrane</keyword>
<accession>A0A3A2ZHW8</accession>